<evidence type="ECO:0000256" key="2">
    <source>
        <dbReference type="ARBA" id="ARBA00023015"/>
    </source>
</evidence>
<keyword evidence="1 5" id="KW-0963">Cytoplasm</keyword>
<keyword evidence="7" id="KW-1185">Reference proteome</keyword>
<dbReference type="GO" id="GO:0005737">
    <property type="term" value="C:cytoplasm"/>
    <property type="evidence" value="ECO:0007669"/>
    <property type="project" value="UniProtKB-SubCell"/>
</dbReference>
<dbReference type="NCBIfam" id="NF008217">
    <property type="entry name" value="PRK10984.1"/>
    <property type="match status" value="1"/>
</dbReference>
<evidence type="ECO:0000313" key="7">
    <source>
        <dbReference type="Proteomes" id="UP000348942"/>
    </source>
</evidence>
<protein>
    <recommendedName>
        <fullName evidence="5">Sigma factor-binding protein Crl</fullName>
    </recommendedName>
</protein>
<dbReference type="Pfam" id="PF07417">
    <property type="entry name" value="Crl"/>
    <property type="match status" value="1"/>
</dbReference>
<proteinExistence type="inferred from homology"/>
<evidence type="ECO:0000256" key="1">
    <source>
        <dbReference type="ARBA" id="ARBA00022490"/>
    </source>
</evidence>
<evidence type="ECO:0000256" key="5">
    <source>
        <dbReference type="HAMAP-Rule" id="MF_01178"/>
    </source>
</evidence>
<dbReference type="HAMAP" id="MF_01178">
    <property type="entry name" value="Crl"/>
    <property type="match status" value="1"/>
</dbReference>
<evidence type="ECO:0000256" key="3">
    <source>
        <dbReference type="ARBA" id="ARBA00023159"/>
    </source>
</evidence>
<dbReference type="InterPro" id="IPR038208">
    <property type="entry name" value="Tscrpt_reg_Crl_sf"/>
</dbReference>
<organism evidence="6 7">
    <name type="scientific">Vibrio algicola</name>
    <dbReference type="NCBI Taxonomy" id="2662262"/>
    <lineage>
        <taxon>Bacteria</taxon>
        <taxon>Pseudomonadati</taxon>
        <taxon>Pseudomonadota</taxon>
        <taxon>Gammaproteobacteria</taxon>
        <taxon>Vibrionales</taxon>
        <taxon>Vibrionaceae</taxon>
        <taxon>Vibrio</taxon>
    </lineage>
</organism>
<dbReference type="RefSeq" id="WP_153446498.1">
    <property type="nucleotide sequence ID" value="NZ_CP045699.1"/>
</dbReference>
<evidence type="ECO:0000256" key="4">
    <source>
        <dbReference type="ARBA" id="ARBA00023163"/>
    </source>
</evidence>
<comment type="function">
    <text evidence="5">Binds to the sigma-S subunit of RNA polymerase, activating expression of sigma-S-regulated genes. Stimulates RNA polymerase holoenzyme formation and may bind to several other sigma factors, such as sigma-70 and sigma-32.</text>
</comment>
<dbReference type="AlphaFoldDB" id="A0A5Q0TF08"/>
<evidence type="ECO:0000313" key="6">
    <source>
        <dbReference type="EMBL" id="QGA64505.1"/>
    </source>
</evidence>
<dbReference type="Gene3D" id="3.30.310.230">
    <property type="entry name" value="Sigma factor-binding protein Crl monomer"/>
    <property type="match status" value="1"/>
</dbReference>
<sequence>MTDIAAGPTHFRLLSALRAVGPYLRESDCQPGLYLFDCLSVCVDETKSPELREFWGWWLKLERVEQNFVANYSYGKYDEKGQWLDLSVPNNAQPEVERTLDAFHKKIEAVLVTQYGFTISSHQDSVATES</sequence>
<reference evidence="6 7" key="1">
    <citation type="submission" date="2019-10" db="EMBL/GenBank/DDBJ databases">
        <title>Vibrio sp. nov., isolated from Coralline algae surface.</title>
        <authorList>
            <person name="Geng Y."/>
            <person name="Zhang X."/>
        </authorList>
    </citation>
    <scope>NUCLEOTIDE SEQUENCE [LARGE SCALE GENOMIC DNA]</scope>
    <source>
        <strain evidence="6 7">SM1977</strain>
    </source>
</reference>
<gene>
    <name evidence="5" type="primary">crl</name>
    <name evidence="6" type="ORF">GFB47_03150</name>
</gene>
<comment type="subcellular location">
    <subcellularLocation>
        <location evidence="5">Cytoplasm</location>
    </subcellularLocation>
</comment>
<dbReference type="GO" id="GO:0045893">
    <property type="term" value="P:positive regulation of DNA-templated transcription"/>
    <property type="evidence" value="ECO:0007669"/>
    <property type="project" value="UniProtKB-UniRule"/>
</dbReference>
<feature type="region of interest" description="Essential for activity" evidence="5">
    <location>
        <begin position="100"/>
        <end position="123"/>
    </location>
</feature>
<dbReference type="Proteomes" id="UP000348942">
    <property type="component" value="Chromosome 1"/>
</dbReference>
<dbReference type="EMBL" id="CP045699">
    <property type="protein sequence ID" value="QGA64505.1"/>
    <property type="molecule type" value="Genomic_DNA"/>
</dbReference>
<comment type="similarity">
    <text evidence="5">Belongs to the Crl family.</text>
</comment>
<dbReference type="InterPro" id="IPR009986">
    <property type="entry name" value="Tscrpt_reg_Crl"/>
</dbReference>
<name>A0A5Q0TF08_9VIBR</name>
<keyword evidence="2 5" id="KW-0805">Transcription regulation</keyword>
<keyword evidence="4 5" id="KW-0804">Transcription</keyword>
<keyword evidence="3 5" id="KW-0010">Activator</keyword>
<accession>A0A5Q0TF08</accession>